<dbReference type="EMBL" id="GG745356">
    <property type="protein sequence ID" value="KNE68452.1"/>
    <property type="molecule type" value="Genomic_DNA"/>
</dbReference>
<organism evidence="1 2">
    <name type="scientific">Allomyces macrogynus (strain ATCC 38327)</name>
    <name type="common">Allomyces javanicus var. macrogynus</name>
    <dbReference type="NCBI Taxonomy" id="578462"/>
    <lineage>
        <taxon>Eukaryota</taxon>
        <taxon>Fungi</taxon>
        <taxon>Fungi incertae sedis</taxon>
        <taxon>Blastocladiomycota</taxon>
        <taxon>Blastocladiomycetes</taxon>
        <taxon>Blastocladiales</taxon>
        <taxon>Blastocladiaceae</taxon>
        <taxon>Allomyces</taxon>
    </lineage>
</organism>
<reference evidence="2" key="2">
    <citation type="submission" date="2009-11" db="EMBL/GenBank/DDBJ databases">
        <title>The Genome Sequence of Allomyces macrogynus strain ATCC 38327.</title>
        <authorList>
            <consortium name="The Broad Institute Genome Sequencing Platform"/>
            <person name="Russ C."/>
            <person name="Cuomo C."/>
            <person name="Shea T."/>
            <person name="Young S.K."/>
            <person name="Zeng Q."/>
            <person name="Koehrsen M."/>
            <person name="Haas B."/>
            <person name="Borodovsky M."/>
            <person name="Guigo R."/>
            <person name="Alvarado L."/>
            <person name="Berlin A."/>
            <person name="Borenstein D."/>
            <person name="Chen Z."/>
            <person name="Engels R."/>
            <person name="Freedman E."/>
            <person name="Gellesch M."/>
            <person name="Goldberg J."/>
            <person name="Griggs A."/>
            <person name="Gujja S."/>
            <person name="Heiman D."/>
            <person name="Hepburn T."/>
            <person name="Howarth C."/>
            <person name="Jen D."/>
            <person name="Larson L."/>
            <person name="Lewis B."/>
            <person name="Mehta T."/>
            <person name="Park D."/>
            <person name="Pearson M."/>
            <person name="Roberts A."/>
            <person name="Saif S."/>
            <person name="Shenoy N."/>
            <person name="Sisk P."/>
            <person name="Stolte C."/>
            <person name="Sykes S."/>
            <person name="Walk T."/>
            <person name="White J."/>
            <person name="Yandava C."/>
            <person name="Burger G."/>
            <person name="Gray M.W."/>
            <person name="Holland P.W.H."/>
            <person name="King N."/>
            <person name="Lang F.B.F."/>
            <person name="Roger A.J."/>
            <person name="Ruiz-Trillo I."/>
            <person name="Lander E."/>
            <person name="Nusbaum C."/>
        </authorList>
    </citation>
    <scope>NUCLEOTIDE SEQUENCE [LARGE SCALE GENOMIC DNA]</scope>
    <source>
        <strain evidence="2">ATCC 38327</strain>
    </source>
</reference>
<accession>A0A0L0T121</accession>
<sequence>MPSPAAGHPKSYIFSPLRIGQVPTMFAFLFLYCASGNACERCCDSNKKGQSASDGKKGQQTESVWESWAKPLETEWIISVRASPPVWYVPPPVMGSQPAPATGYPLAPATGCAPTPVSGSALANVTAFAARPVASLW</sequence>
<evidence type="ECO:0000313" key="1">
    <source>
        <dbReference type="EMBL" id="KNE68452.1"/>
    </source>
</evidence>
<proteinExistence type="predicted"/>
<dbReference type="AlphaFoldDB" id="A0A0L0T121"/>
<evidence type="ECO:0000313" key="2">
    <source>
        <dbReference type="Proteomes" id="UP000054350"/>
    </source>
</evidence>
<protein>
    <submittedName>
        <fullName evidence="1">Uncharacterized protein</fullName>
    </submittedName>
</protein>
<reference evidence="1 2" key="1">
    <citation type="submission" date="2009-11" db="EMBL/GenBank/DDBJ databases">
        <title>Annotation of Allomyces macrogynus ATCC 38327.</title>
        <authorList>
            <consortium name="The Broad Institute Genome Sequencing Platform"/>
            <person name="Russ C."/>
            <person name="Cuomo C."/>
            <person name="Burger G."/>
            <person name="Gray M.W."/>
            <person name="Holland P.W.H."/>
            <person name="King N."/>
            <person name="Lang F.B.F."/>
            <person name="Roger A.J."/>
            <person name="Ruiz-Trillo I."/>
            <person name="Young S.K."/>
            <person name="Zeng Q."/>
            <person name="Gargeya S."/>
            <person name="Fitzgerald M."/>
            <person name="Haas B."/>
            <person name="Abouelleil A."/>
            <person name="Alvarado L."/>
            <person name="Arachchi H.M."/>
            <person name="Berlin A."/>
            <person name="Chapman S.B."/>
            <person name="Gearin G."/>
            <person name="Goldberg J."/>
            <person name="Griggs A."/>
            <person name="Gujja S."/>
            <person name="Hansen M."/>
            <person name="Heiman D."/>
            <person name="Howarth C."/>
            <person name="Larimer J."/>
            <person name="Lui A."/>
            <person name="MacDonald P.J.P."/>
            <person name="McCowen C."/>
            <person name="Montmayeur A."/>
            <person name="Murphy C."/>
            <person name="Neiman D."/>
            <person name="Pearson M."/>
            <person name="Priest M."/>
            <person name="Roberts A."/>
            <person name="Saif S."/>
            <person name="Shea T."/>
            <person name="Sisk P."/>
            <person name="Stolte C."/>
            <person name="Sykes S."/>
            <person name="Wortman J."/>
            <person name="Nusbaum C."/>
            <person name="Birren B."/>
        </authorList>
    </citation>
    <scope>NUCLEOTIDE SEQUENCE [LARGE SCALE GENOMIC DNA]</scope>
    <source>
        <strain evidence="1 2">ATCC 38327</strain>
    </source>
</reference>
<gene>
    <name evidence="1" type="ORF">AMAG_19807</name>
</gene>
<keyword evidence="2" id="KW-1185">Reference proteome</keyword>
<dbReference type="Proteomes" id="UP000054350">
    <property type="component" value="Unassembled WGS sequence"/>
</dbReference>
<dbReference type="VEuPathDB" id="FungiDB:AMAG_19807"/>
<name>A0A0L0T121_ALLM3</name>